<evidence type="ECO:0000256" key="1">
    <source>
        <dbReference type="ARBA" id="ARBA00004651"/>
    </source>
</evidence>
<feature type="transmembrane region" description="Helical" evidence="7">
    <location>
        <begin position="171"/>
        <end position="189"/>
    </location>
</feature>
<evidence type="ECO:0000256" key="5">
    <source>
        <dbReference type="ARBA" id="ARBA00022989"/>
    </source>
</evidence>
<keyword evidence="4 7" id="KW-0812">Transmembrane</keyword>
<evidence type="ECO:0000256" key="3">
    <source>
        <dbReference type="ARBA" id="ARBA00022475"/>
    </source>
</evidence>
<evidence type="ECO:0000313" key="10">
    <source>
        <dbReference type="EMBL" id="KNB74423.1"/>
    </source>
</evidence>
<evidence type="ECO:0000256" key="2">
    <source>
        <dbReference type="ARBA" id="ARBA00022448"/>
    </source>
</evidence>
<dbReference type="CDD" id="cd06173">
    <property type="entry name" value="MFS_MefA_like"/>
    <property type="match status" value="1"/>
</dbReference>
<keyword evidence="3" id="KW-1003">Cell membrane</keyword>
<accession>A0A0K9Z0A8</accession>
<dbReference type="OrthoDB" id="9775268at2"/>
<dbReference type="STRING" id="54915.ADS79_01635"/>
<dbReference type="InterPro" id="IPR020846">
    <property type="entry name" value="MFS_dom"/>
</dbReference>
<feature type="transmembrane region" description="Helical" evidence="7">
    <location>
        <begin position="308"/>
        <end position="330"/>
    </location>
</feature>
<feature type="domain" description="Major facilitator superfamily (MFS) profile" evidence="8">
    <location>
        <begin position="10"/>
        <end position="420"/>
    </location>
</feature>
<feature type="transmembrane region" description="Helical" evidence="7">
    <location>
        <begin position="103"/>
        <end position="122"/>
    </location>
</feature>
<dbReference type="PATRIC" id="fig|54915.3.peg.5479"/>
<reference evidence="9 12" key="3">
    <citation type="submission" date="2019-06" db="EMBL/GenBank/DDBJ databases">
        <title>Whole genome shotgun sequence of Brevibacillus reuszeri NBRC 15719.</title>
        <authorList>
            <person name="Hosoyama A."/>
            <person name="Uohara A."/>
            <person name="Ohji S."/>
            <person name="Ichikawa N."/>
        </authorList>
    </citation>
    <scope>NUCLEOTIDE SEQUENCE [LARGE SCALE GENOMIC DNA]</scope>
    <source>
        <strain evidence="9 12">NBRC 15719</strain>
    </source>
</reference>
<reference evidence="10" key="2">
    <citation type="submission" date="2015-07" db="EMBL/GenBank/DDBJ databases">
        <title>MeaNS - Measles Nucleotide Surveillance Program.</title>
        <authorList>
            <person name="Tran T."/>
            <person name="Druce J."/>
        </authorList>
    </citation>
    <scope>NUCLEOTIDE SEQUENCE</scope>
    <source>
        <strain evidence="10">DSM 9887</strain>
    </source>
</reference>
<feature type="transmembrane region" description="Helical" evidence="7">
    <location>
        <begin position="395"/>
        <end position="416"/>
    </location>
</feature>
<evidence type="ECO:0000259" key="8">
    <source>
        <dbReference type="PROSITE" id="PS50850"/>
    </source>
</evidence>
<feature type="transmembrane region" description="Helical" evidence="7">
    <location>
        <begin position="78"/>
        <end position="97"/>
    </location>
</feature>
<evidence type="ECO:0000256" key="4">
    <source>
        <dbReference type="ARBA" id="ARBA00022692"/>
    </source>
</evidence>
<dbReference type="Proteomes" id="UP000036834">
    <property type="component" value="Unassembled WGS sequence"/>
</dbReference>
<dbReference type="PROSITE" id="PS50850">
    <property type="entry name" value="MFS"/>
    <property type="match status" value="1"/>
</dbReference>
<comment type="subcellular location">
    <subcellularLocation>
        <location evidence="1">Cell membrane</location>
        <topology evidence="1">Multi-pass membrane protein</topology>
    </subcellularLocation>
</comment>
<feature type="transmembrane region" description="Helical" evidence="7">
    <location>
        <begin position="12"/>
        <end position="37"/>
    </location>
</feature>
<dbReference type="PANTHER" id="PTHR43266">
    <property type="entry name" value="MACROLIDE-EFFLUX PROTEIN"/>
    <property type="match status" value="1"/>
</dbReference>
<comment type="caution">
    <text evidence="10">The sequence shown here is derived from an EMBL/GenBank/DDBJ whole genome shotgun (WGS) entry which is preliminary data.</text>
</comment>
<dbReference type="PANTHER" id="PTHR43266:SF2">
    <property type="entry name" value="MAJOR FACILITATOR SUPERFAMILY (MFS) PROFILE DOMAIN-CONTAINING PROTEIN"/>
    <property type="match status" value="1"/>
</dbReference>
<dbReference type="Proteomes" id="UP000319578">
    <property type="component" value="Unassembled WGS sequence"/>
</dbReference>
<feature type="transmembrane region" description="Helical" evidence="7">
    <location>
        <begin position="342"/>
        <end position="365"/>
    </location>
</feature>
<dbReference type="InterPro" id="IPR011701">
    <property type="entry name" value="MFS"/>
</dbReference>
<organism evidence="10 11">
    <name type="scientific">Brevibacillus reuszeri</name>
    <dbReference type="NCBI Taxonomy" id="54915"/>
    <lineage>
        <taxon>Bacteria</taxon>
        <taxon>Bacillati</taxon>
        <taxon>Bacillota</taxon>
        <taxon>Bacilli</taxon>
        <taxon>Bacillales</taxon>
        <taxon>Paenibacillaceae</taxon>
        <taxon>Brevibacillus</taxon>
    </lineage>
</organism>
<feature type="transmembrane region" description="Helical" evidence="7">
    <location>
        <begin position="282"/>
        <end position="302"/>
    </location>
</feature>
<dbReference type="SUPFAM" id="SSF103473">
    <property type="entry name" value="MFS general substrate transporter"/>
    <property type="match status" value="1"/>
</dbReference>
<evidence type="ECO:0000313" key="12">
    <source>
        <dbReference type="Proteomes" id="UP000319578"/>
    </source>
</evidence>
<protein>
    <submittedName>
        <fullName evidence="9">MFS transporter</fullName>
    </submittedName>
    <submittedName>
        <fullName evidence="10">Macrolide transporter</fullName>
    </submittedName>
</protein>
<keyword evidence="5 7" id="KW-1133">Transmembrane helix</keyword>
<dbReference type="Gene3D" id="1.20.1250.20">
    <property type="entry name" value="MFS general substrate transporter like domains"/>
    <property type="match status" value="1"/>
</dbReference>
<feature type="transmembrane region" description="Helical" evidence="7">
    <location>
        <begin position="43"/>
        <end position="66"/>
    </location>
</feature>
<name>A0A0K9Z0A8_9BACL</name>
<dbReference type="GO" id="GO:0022857">
    <property type="term" value="F:transmembrane transporter activity"/>
    <property type="evidence" value="ECO:0007669"/>
    <property type="project" value="InterPro"/>
</dbReference>
<evidence type="ECO:0000313" key="11">
    <source>
        <dbReference type="Proteomes" id="UP000036834"/>
    </source>
</evidence>
<gene>
    <name evidence="10" type="ORF">ADS79_01635</name>
    <name evidence="9" type="ORF">BRE01_16690</name>
</gene>
<reference evidence="11" key="1">
    <citation type="submission" date="2015-07" db="EMBL/GenBank/DDBJ databases">
        <title>Genome sequencing project for genomic taxonomy and phylogenomics of Bacillus-like bacteria.</title>
        <authorList>
            <person name="Liu B."/>
            <person name="Wang J."/>
            <person name="Zhu Y."/>
            <person name="Liu G."/>
            <person name="Chen Q."/>
            <person name="Chen Z."/>
            <person name="Lan J."/>
            <person name="Che J."/>
            <person name="Ge C."/>
            <person name="Shi H."/>
            <person name="Pan Z."/>
            <person name="Liu X."/>
        </authorList>
    </citation>
    <scope>NUCLEOTIDE SEQUENCE [LARGE SCALE GENOMIC DNA]</scope>
    <source>
        <strain evidence="11">DSM 9887</strain>
    </source>
</reference>
<dbReference type="InterPro" id="IPR036259">
    <property type="entry name" value="MFS_trans_sf"/>
</dbReference>
<evidence type="ECO:0000256" key="7">
    <source>
        <dbReference type="SAM" id="Phobius"/>
    </source>
</evidence>
<keyword evidence="12" id="KW-1185">Reference proteome</keyword>
<dbReference type="EMBL" id="LGIQ01000002">
    <property type="protein sequence ID" value="KNB74423.1"/>
    <property type="molecule type" value="Genomic_DNA"/>
</dbReference>
<dbReference type="RefSeq" id="WP_049736667.1">
    <property type="nucleotide sequence ID" value="NZ_LGIQ01000002.1"/>
</dbReference>
<feature type="transmembrane region" description="Helical" evidence="7">
    <location>
        <begin position="142"/>
        <end position="165"/>
    </location>
</feature>
<evidence type="ECO:0000256" key="6">
    <source>
        <dbReference type="ARBA" id="ARBA00023136"/>
    </source>
</evidence>
<sequence>MSSQDKTFRSFLIIWSGQMLSAIGSGLTAFALGVYVFQKTQSTTSFSLVILCSFLPSFLLLPFSGVLADRFDRKKMMIIGDSGSIAGLLFILFFLLSGTIELWHIYTGVVMSAISASILTPAYKAAVSDLVSEEKYAQASGLIQLAGSAQYLISPMIAGFLLSFFDIKTVLVIDILSFLLAAAAVFVIMKQVHTPKQVEQQSFFREMAEAFRYLLSQRGVLWLVLLMSVVCFYIGLMQSLFGPMMLTLTDSKVLGIALSIAASGMLISSIFIGIFGTGKNKVFILSLSLTIAGLFYALMGVYTTVTLIVVFGFLFFLTLPFVNTSLEVLIRTNIDNERQGRVWSLVSAISQIGMVLAYGSAGFLADHLFSPLLAPDRLLGQTVGQVMGTGPGRGIGFLFVVSGVMVAILAIVIGRVRKIKELEGKMAKESNA</sequence>
<dbReference type="EMBL" id="BJON01000006">
    <property type="protein sequence ID" value="GED67967.1"/>
    <property type="molecule type" value="Genomic_DNA"/>
</dbReference>
<keyword evidence="6 7" id="KW-0472">Membrane</keyword>
<dbReference type="AlphaFoldDB" id="A0A0K9Z0A8"/>
<feature type="transmembrane region" description="Helical" evidence="7">
    <location>
        <begin position="220"/>
        <end position="241"/>
    </location>
</feature>
<proteinExistence type="predicted"/>
<keyword evidence="2" id="KW-0813">Transport</keyword>
<feature type="transmembrane region" description="Helical" evidence="7">
    <location>
        <begin position="253"/>
        <end position="275"/>
    </location>
</feature>
<evidence type="ECO:0000313" key="9">
    <source>
        <dbReference type="EMBL" id="GED67967.1"/>
    </source>
</evidence>
<dbReference type="Pfam" id="PF07690">
    <property type="entry name" value="MFS_1"/>
    <property type="match status" value="1"/>
</dbReference>
<dbReference type="GO" id="GO:0005886">
    <property type="term" value="C:plasma membrane"/>
    <property type="evidence" value="ECO:0007669"/>
    <property type="project" value="UniProtKB-SubCell"/>
</dbReference>